<proteinExistence type="predicted"/>
<dbReference type="InterPro" id="IPR000421">
    <property type="entry name" value="FA58C"/>
</dbReference>
<comment type="caution">
    <text evidence="2">The sequence shown here is derived from an EMBL/GenBank/DDBJ whole genome shotgun (WGS) entry which is preliminary data.</text>
</comment>
<dbReference type="AlphaFoldDB" id="A0A645CGW9"/>
<dbReference type="InterPro" id="IPR008979">
    <property type="entry name" value="Galactose-bd-like_sf"/>
</dbReference>
<evidence type="ECO:0000313" key="2">
    <source>
        <dbReference type="EMBL" id="MPM76112.1"/>
    </source>
</evidence>
<protein>
    <recommendedName>
        <fullName evidence="1">F5/8 type C domain-containing protein</fullName>
    </recommendedName>
</protein>
<dbReference type="EMBL" id="VSSQ01027074">
    <property type="protein sequence ID" value="MPM76112.1"/>
    <property type="molecule type" value="Genomic_DNA"/>
</dbReference>
<organism evidence="2">
    <name type="scientific">bioreactor metagenome</name>
    <dbReference type="NCBI Taxonomy" id="1076179"/>
    <lineage>
        <taxon>unclassified sequences</taxon>
        <taxon>metagenomes</taxon>
        <taxon>ecological metagenomes</taxon>
    </lineage>
</organism>
<reference evidence="2" key="1">
    <citation type="submission" date="2019-08" db="EMBL/GenBank/DDBJ databases">
        <authorList>
            <person name="Kucharzyk K."/>
            <person name="Murdoch R.W."/>
            <person name="Higgins S."/>
            <person name="Loffler F."/>
        </authorList>
    </citation>
    <scope>NUCLEOTIDE SEQUENCE</scope>
</reference>
<gene>
    <name evidence="2" type="ORF">SDC9_123107</name>
</gene>
<evidence type="ECO:0000259" key="1">
    <source>
        <dbReference type="Pfam" id="PF00754"/>
    </source>
</evidence>
<dbReference type="SUPFAM" id="SSF49785">
    <property type="entry name" value="Galactose-binding domain-like"/>
    <property type="match status" value="1"/>
</dbReference>
<accession>A0A645CGW9</accession>
<dbReference type="Gene3D" id="2.60.120.260">
    <property type="entry name" value="Galactose-binding domain-like"/>
    <property type="match status" value="1"/>
</dbReference>
<dbReference type="Pfam" id="PF00754">
    <property type="entry name" value="F5_F8_type_C"/>
    <property type="match status" value="1"/>
</dbReference>
<name>A0A645CGW9_9ZZZZ</name>
<sequence length="433" mass="48994">MKEKSINPELFAWYLADEPEVVGMSASGLSGAAEIIRDEDPYHPIILSNDTVSGLKDFGSAAEINGLHPYPNPAKGKQRPGFGRIVVFMDEAAMLNAGNRRPQSIFYLQQGFNYGDFGSLSSRIPTFDEIRTQFWMTTIMGGRGIMFYNRTTEHYPELAIGTPEIGREFAALQDMLTADDQPGGLTKGKLRTVIKKVGTNLWILAVSTQEAPFDYEFNIPELGGRKLQVWREGRSITPVNGRFSDRFDNFDVHIYTTDPDTHGLRTIAEVEQEIAARNTARRKPGNLAFQMFEHDRMTLRASSNHWLQGRADNTLWHVTDGVNLGDKSDAYGNQRTFFHDATPNLLPDWIELEFPEPVTVGRVVVYPVKHSLKDYEVQIWQNNDWKTVGRVKDAQGDFQEVKFGSEITAKIRVFITANRGTYTKIAEIEVYEQ</sequence>
<feature type="domain" description="F5/8 type C" evidence="1">
    <location>
        <begin position="332"/>
        <end position="428"/>
    </location>
</feature>